<dbReference type="PRINTS" id="PR01736">
    <property type="entry name" value="PHPHTRNFRASE"/>
</dbReference>
<dbReference type="EMBL" id="JAPVOI010000003">
    <property type="protein sequence ID" value="MCZ4089142.1"/>
    <property type="molecule type" value="Genomic_DNA"/>
</dbReference>
<dbReference type="InterPro" id="IPR008279">
    <property type="entry name" value="PEP-util_enz_mobile_dom"/>
</dbReference>
<dbReference type="InterPro" id="IPR015813">
    <property type="entry name" value="Pyrv/PenolPyrv_kinase-like_dom"/>
</dbReference>
<keyword evidence="11" id="KW-1185">Reference proteome</keyword>
<feature type="domain" description="PEP-utilising enzyme mobile" evidence="7">
    <location>
        <begin position="146"/>
        <end position="215"/>
    </location>
</feature>
<feature type="domain" description="PEP-utilising enzyme C-terminal" evidence="8">
    <location>
        <begin position="249"/>
        <end position="525"/>
    </location>
</feature>
<reference evidence="10" key="1">
    <citation type="submission" date="2022-10" db="EMBL/GenBank/DDBJ databases">
        <title>Whole genome sequencing of three plant growth promoting bacteria isolated from Vachellia tortilis subsp. raddiana in Morocco.</title>
        <authorList>
            <person name="Hnini M."/>
            <person name="Zouagui R."/>
            <person name="Zouagui H."/>
            <person name="Chemao Elfihri M.-W."/>
            <person name="Ibrahimi A."/>
            <person name="Sbabou L."/>
            <person name="Aurag J."/>
        </authorList>
    </citation>
    <scope>NUCLEOTIDE SEQUENCE</scope>
    <source>
        <strain evidence="10">LMR678</strain>
    </source>
</reference>
<accession>A0ABT4KDS9</accession>
<evidence type="ECO:0000259" key="9">
    <source>
        <dbReference type="Pfam" id="PF05524"/>
    </source>
</evidence>
<evidence type="ECO:0000256" key="6">
    <source>
        <dbReference type="ARBA" id="ARBA00022842"/>
    </source>
</evidence>
<dbReference type="RefSeq" id="WP_269275525.1">
    <property type="nucleotide sequence ID" value="NZ_JAPVOI010000003.1"/>
</dbReference>
<dbReference type="InterPro" id="IPR050499">
    <property type="entry name" value="PEP-utilizing_PTS_enzyme"/>
</dbReference>
<dbReference type="InterPro" id="IPR008731">
    <property type="entry name" value="PTS_EIN"/>
</dbReference>
<proteinExistence type="inferred from homology"/>
<dbReference type="Proteomes" id="UP001079430">
    <property type="component" value="Unassembled WGS sequence"/>
</dbReference>
<dbReference type="PANTHER" id="PTHR46244">
    <property type="entry name" value="PHOSPHOENOLPYRUVATE-PROTEIN PHOSPHOTRANSFERASE"/>
    <property type="match status" value="1"/>
</dbReference>
<dbReference type="SUPFAM" id="SSF47831">
    <property type="entry name" value="Enzyme I of the PEP:sugar phosphotransferase system HPr-binding (sub)domain"/>
    <property type="match status" value="1"/>
</dbReference>
<evidence type="ECO:0000256" key="1">
    <source>
        <dbReference type="ARBA" id="ARBA00001946"/>
    </source>
</evidence>
<dbReference type="SUPFAM" id="SSF51621">
    <property type="entry name" value="Phosphoenolpyruvate/pyruvate domain"/>
    <property type="match status" value="1"/>
</dbReference>
<dbReference type="Gene3D" id="3.50.30.10">
    <property type="entry name" value="Phosphohistidine domain"/>
    <property type="match status" value="1"/>
</dbReference>
<feature type="domain" description="Phosphotransferase system enzyme I N-terminal" evidence="9">
    <location>
        <begin position="9"/>
        <end position="123"/>
    </location>
</feature>
<evidence type="ECO:0000313" key="10">
    <source>
        <dbReference type="EMBL" id="MCZ4089142.1"/>
    </source>
</evidence>
<keyword evidence="6" id="KW-0460">Magnesium</keyword>
<comment type="similarity">
    <text evidence="2">Belongs to the PEP-utilizing enzyme family.</text>
</comment>
<dbReference type="Pfam" id="PF00391">
    <property type="entry name" value="PEP-utilizers"/>
    <property type="match status" value="1"/>
</dbReference>
<evidence type="ECO:0000259" key="8">
    <source>
        <dbReference type="Pfam" id="PF02896"/>
    </source>
</evidence>
<keyword evidence="4" id="KW-0479">Metal-binding</keyword>
<comment type="caution">
    <text evidence="10">The sequence shown here is derived from an EMBL/GenBank/DDBJ whole genome shotgun (WGS) entry which is preliminary data.</text>
</comment>
<dbReference type="InterPro" id="IPR036637">
    <property type="entry name" value="Phosphohistidine_dom_sf"/>
</dbReference>
<evidence type="ECO:0000256" key="5">
    <source>
        <dbReference type="ARBA" id="ARBA00022777"/>
    </source>
</evidence>
<evidence type="ECO:0000256" key="3">
    <source>
        <dbReference type="ARBA" id="ARBA00022679"/>
    </source>
</evidence>
<dbReference type="PANTHER" id="PTHR46244:SF6">
    <property type="entry name" value="PHOSPHOENOLPYRUVATE-PROTEIN PHOSPHOTRANSFERASE"/>
    <property type="match status" value="1"/>
</dbReference>
<gene>
    <name evidence="10" type="ORF">O3W52_03400</name>
</gene>
<organism evidence="10 11">
    <name type="scientific">Sinorhizobium psoraleae</name>
    <dbReference type="NCBI Taxonomy" id="520838"/>
    <lineage>
        <taxon>Bacteria</taxon>
        <taxon>Pseudomonadati</taxon>
        <taxon>Pseudomonadota</taxon>
        <taxon>Alphaproteobacteria</taxon>
        <taxon>Hyphomicrobiales</taxon>
        <taxon>Rhizobiaceae</taxon>
        <taxon>Sinorhizobium/Ensifer group</taxon>
        <taxon>Sinorhizobium</taxon>
    </lineage>
</organism>
<dbReference type="InterPro" id="IPR000121">
    <property type="entry name" value="PEP_util_C"/>
</dbReference>
<keyword evidence="3" id="KW-0808">Transferase</keyword>
<dbReference type="Gene3D" id="3.20.20.60">
    <property type="entry name" value="Phosphoenolpyruvate-binding domains"/>
    <property type="match status" value="1"/>
</dbReference>
<protein>
    <submittedName>
        <fullName evidence="10">PEP-utilizing enzyme</fullName>
    </submittedName>
</protein>
<dbReference type="Gene3D" id="1.10.274.10">
    <property type="entry name" value="PtsI, HPr-binding domain"/>
    <property type="match status" value="1"/>
</dbReference>
<name>A0ABT4KDS9_9HYPH</name>
<evidence type="ECO:0000313" key="11">
    <source>
        <dbReference type="Proteomes" id="UP001079430"/>
    </source>
</evidence>
<evidence type="ECO:0000256" key="2">
    <source>
        <dbReference type="ARBA" id="ARBA00007837"/>
    </source>
</evidence>
<evidence type="ECO:0000259" key="7">
    <source>
        <dbReference type="Pfam" id="PF00391"/>
    </source>
</evidence>
<dbReference type="Pfam" id="PF02896">
    <property type="entry name" value="PEP-utilizers_C"/>
    <property type="match status" value="1"/>
</dbReference>
<dbReference type="SUPFAM" id="SSF52009">
    <property type="entry name" value="Phosphohistidine domain"/>
    <property type="match status" value="1"/>
</dbReference>
<keyword evidence="5" id="KW-0418">Kinase</keyword>
<dbReference type="InterPro" id="IPR036618">
    <property type="entry name" value="PtsI_HPr-bd_sf"/>
</dbReference>
<evidence type="ECO:0000256" key="4">
    <source>
        <dbReference type="ARBA" id="ARBA00022723"/>
    </source>
</evidence>
<dbReference type="InterPro" id="IPR040442">
    <property type="entry name" value="Pyrv_kinase-like_dom_sf"/>
</dbReference>
<comment type="cofactor">
    <cofactor evidence="1">
        <name>Mg(2+)</name>
        <dbReference type="ChEBI" id="CHEBI:18420"/>
    </cofactor>
</comment>
<dbReference type="Pfam" id="PF05524">
    <property type="entry name" value="PEP-utilisers_N"/>
    <property type="match status" value="1"/>
</dbReference>
<sequence length="537" mass="56275">MAEPLEIAGISASPGVAVGPAHLATQMAPVAVEFPNTSAVERQDLQEAIAAAIAELTALAERSDEESAGILDFQIEMLLDPALMEMAEERLAAGDGAALAWVGALDLYIAGIAEAPDEQVRARAVDVIDIRNRVLGALTGRPIGDFPPGSVFVGKDLEPSLFLAHDWTDGGGVVLFDGSVSSHVAMLARTRSIPMVVATGPFEIDEGERVLVDATAATVIVAPDDTHIRKTEARAGSTGAAVKLDAGGLAHTIDGAEIRLSAIINDPAELAVVDASSFAGIGLLRTEFLVASPADALNEEKHYAIYREALRWAGAAPVTIRMLDLGGDKTLPGIGGKSSDSFMGLRGVRLLLARPELARVQARTLLRAAAYGNLEVLLPMITVPDEIDAMREIFEEEAADLLRRGMQTRMPEIGMMVEVPAAALTLDGFSNAAFFSFGTNDLAQYLMAASRASSAVAGLYDAAAPVVCRLIAQGVERANAMKKPIGICGEMASDPRHLPALLAAGLRHFSVAPNCIADVRSAIAGLRSDGLPAVERN</sequence>